<keyword evidence="3" id="KW-0808">Transferase</keyword>
<evidence type="ECO:0000259" key="2">
    <source>
        <dbReference type="Pfam" id="PF14760"/>
    </source>
</evidence>
<comment type="caution">
    <text evidence="3">The sequence shown here is derived from an EMBL/GenBank/DDBJ whole genome shotgun (WGS) entry which is preliminary data.</text>
</comment>
<gene>
    <name evidence="3" type="ORF">E6O51_09625</name>
</gene>
<dbReference type="GO" id="GO:0006354">
    <property type="term" value="P:DNA-templated transcription elongation"/>
    <property type="evidence" value="ECO:0007669"/>
    <property type="project" value="TreeGrafter"/>
</dbReference>
<proteinExistence type="predicted"/>
<evidence type="ECO:0000313" key="4">
    <source>
        <dbReference type="Proteomes" id="UP000307956"/>
    </source>
</evidence>
<dbReference type="Pfam" id="PF14760">
    <property type="entry name" value="Rnk_N"/>
    <property type="match status" value="1"/>
</dbReference>
<dbReference type="OrthoDB" id="192847at2"/>
<sequence length="130" mass="13977">MKPEIIVSSTDLERLEGLLHAANARSRSDLDGLREELARADVRDGEDLPGDVITMGSRVRFCEEVSGKEYALALVYPHEAGQDGGKVSVFSPAGSALLGLSTGQSIDWHTPEGKAIRIRVMEVVQPAHPA</sequence>
<name>A0A4S4AQW9_9RHOO</name>
<dbReference type="GO" id="GO:0032784">
    <property type="term" value="P:regulation of DNA-templated transcription elongation"/>
    <property type="evidence" value="ECO:0007669"/>
    <property type="project" value="InterPro"/>
</dbReference>
<dbReference type="InterPro" id="IPR029462">
    <property type="entry name" value="Rnk_N"/>
</dbReference>
<keyword evidence="4" id="KW-1185">Reference proteome</keyword>
<dbReference type="RefSeq" id="WP_136384771.1">
    <property type="nucleotide sequence ID" value="NZ_SSOD01000006.1"/>
</dbReference>
<dbReference type="EMBL" id="SSOD01000006">
    <property type="protein sequence ID" value="THF61697.1"/>
    <property type="molecule type" value="Genomic_DNA"/>
</dbReference>
<dbReference type="Gene3D" id="1.10.286.20">
    <property type="match status" value="1"/>
</dbReference>
<dbReference type="GO" id="GO:0016301">
    <property type="term" value="F:kinase activity"/>
    <property type="evidence" value="ECO:0007669"/>
    <property type="project" value="UniProtKB-KW"/>
</dbReference>
<feature type="domain" description="Regulator of nucleoside diphosphate kinase N-terminal" evidence="2">
    <location>
        <begin position="3"/>
        <end position="42"/>
    </location>
</feature>
<organism evidence="3 4">
    <name type="scientific">Pseudothauera rhizosphaerae</name>
    <dbReference type="NCBI Taxonomy" id="2565932"/>
    <lineage>
        <taxon>Bacteria</taxon>
        <taxon>Pseudomonadati</taxon>
        <taxon>Pseudomonadota</taxon>
        <taxon>Betaproteobacteria</taxon>
        <taxon>Rhodocyclales</taxon>
        <taxon>Zoogloeaceae</taxon>
        <taxon>Pseudothauera</taxon>
    </lineage>
</organism>
<feature type="domain" description="Transcription elongation factor GreA/GreB C-terminal" evidence="1">
    <location>
        <begin position="49"/>
        <end position="123"/>
    </location>
</feature>
<keyword evidence="3" id="KW-0418">Kinase</keyword>
<protein>
    <submittedName>
        <fullName evidence="3">Nucleoside diphosphate kinase regulator</fullName>
    </submittedName>
</protein>
<evidence type="ECO:0000313" key="3">
    <source>
        <dbReference type="EMBL" id="THF61697.1"/>
    </source>
</evidence>
<dbReference type="InterPro" id="IPR036953">
    <property type="entry name" value="GreA/GreB_C_sf"/>
</dbReference>
<dbReference type="Pfam" id="PF01272">
    <property type="entry name" value="GreA_GreB"/>
    <property type="match status" value="1"/>
</dbReference>
<dbReference type="InterPro" id="IPR001437">
    <property type="entry name" value="Tscrpt_elong_fac_GreA/B_C"/>
</dbReference>
<dbReference type="Proteomes" id="UP000307956">
    <property type="component" value="Unassembled WGS sequence"/>
</dbReference>
<dbReference type="PANTHER" id="PTHR30437">
    <property type="entry name" value="TRANSCRIPTION ELONGATION FACTOR GREA"/>
    <property type="match status" value="1"/>
</dbReference>
<dbReference type="AlphaFoldDB" id="A0A4S4AQW9"/>
<evidence type="ECO:0000259" key="1">
    <source>
        <dbReference type="Pfam" id="PF01272"/>
    </source>
</evidence>
<reference evidence="3 4" key="1">
    <citation type="submission" date="2019-04" db="EMBL/GenBank/DDBJ databases">
        <title>Azoarcus rhizosphaerae sp. nov. isolated from rhizosphere of Ficus religiosa.</title>
        <authorList>
            <person name="Lin S.-Y."/>
            <person name="Hameed A."/>
            <person name="Hsu Y.-H."/>
            <person name="Young C.-C."/>
        </authorList>
    </citation>
    <scope>NUCLEOTIDE SEQUENCE [LARGE SCALE GENOMIC DNA]</scope>
    <source>
        <strain evidence="3 4">CC-YHH848</strain>
    </source>
</reference>
<dbReference type="GO" id="GO:0003677">
    <property type="term" value="F:DNA binding"/>
    <property type="evidence" value="ECO:0007669"/>
    <property type="project" value="InterPro"/>
</dbReference>
<dbReference type="PANTHER" id="PTHR30437:SF5">
    <property type="entry name" value="REGULATOR OF NUCLEOSIDE DIPHOSPHATE KINASE"/>
    <property type="match status" value="1"/>
</dbReference>
<accession>A0A4S4AQW9</accession>
<dbReference type="Gene3D" id="3.10.50.30">
    <property type="entry name" value="Transcription elongation factor, GreA/GreB, C-terminal domain"/>
    <property type="match status" value="1"/>
</dbReference>
<dbReference type="NCBIfam" id="NF004396">
    <property type="entry name" value="PRK05753.1"/>
    <property type="match status" value="1"/>
</dbReference>
<dbReference type="GO" id="GO:0070063">
    <property type="term" value="F:RNA polymerase binding"/>
    <property type="evidence" value="ECO:0007669"/>
    <property type="project" value="InterPro"/>
</dbReference>
<dbReference type="SUPFAM" id="SSF54534">
    <property type="entry name" value="FKBP-like"/>
    <property type="match status" value="1"/>
</dbReference>
<dbReference type="InterPro" id="IPR023459">
    <property type="entry name" value="Tscrpt_elong_fac_GreA/B_fam"/>
</dbReference>